<evidence type="ECO:0000313" key="6">
    <source>
        <dbReference type="EMBL" id="AGW42697.1"/>
    </source>
</evidence>
<keyword evidence="7" id="KW-1185">Reference proteome</keyword>
<feature type="domain" description="HTH tetR-type" evidence="5">
    <location>
        <begin position="113"/>
        <end position="171"/>
    </location>
</feature>
<dbReference type="EMBL" id="CP006734">
    <property type="protein sequence ID" value="AGW42697.1"/>
    <property type="molecule type" value="Genomic_DNA"/>
</dbReference>
<dbReference type="Pfam" id="PF00440">
    <property type="entry name" value="TetR_N"/>
    <property type="match status" value="1"/>
</dbReference>
<keyword evidence="1" id="KW-0805">Transcription regulation</keyword>
<dbReference type="KEGG" id="lxy:O159_28160"/>
<accession>U3PD41</accession>
<dbReference type="PANTHER" id="PTHR30055:SF234">
    <property type="entry name" value="HTH-TYPE TRANSCRIPTIONAL REGULATOR BETI"/>
    <property type="match status" value="1"/>
</dbReference>
<keyword evidence="3" id="KW-0804">Transcription</keyword>
<evidence type="ECO:0000256" key="3">
    <source>
        <dbReference type="ARBA" id="ARBA00023163"/>
    </source>
</evidence>
<evidence type="ECO:0000256" key="2">
    <source>
        <dbReference type="ARBA" id="ARBA00023125"/>
    </source>
</evidence>
<proteinExistence type="predicted"/>
<evidence type="ECO:0000256" key="4">
    <source>
        <dbReference type="PROSITE-ProRule" id="PRU00335"/>
    </source>
</evidence>
<dbReference type="HOGENOM" id="CLU_876595_0_0_11"/>
<dbReference type="STRING" id="1389489.O159_28160"/>
<keyword evidence="2 4" id="KW-0238">DNA-binding</keyword>
<evidence type="ECO:0000313" key="7">
    <source>
        <dbReference type="Proteomes" id="UP000016743"/>
    </source>
</evidence>
<name>U3PD41_LEIXC</name>
<dbReference type="GO" id="GO:0000976">
    <property type="term" value="F:transcription cis-regulatory region binding"/>
    <property type="evidence" value="ECO:0007669"/>
    <property type="project" value="TreeGrafter"/>
</dbReference>
<dbReference type="Proteomes" id="UP000016743">
    <property type="component" value="Chromosome"/>
</dbReference>
<dbReference type="eggNOG" id="COG1309">
    <property type="taxonomic scope" value="Bacteria"/>
</dbReference>
<reference evidence="6 7" key="1">
    <citation type="journal article" date="2013" name="Genome Announc.">
        <title>Complete Genome Sequence of Leifsonia xyli subsp. cynodontis Strain DSM46306, a Gram-Positive Bacterial Pathogen of Grasses.</title>
        <authorList>
            <person name="Monteiro-Vitorello C.B."/>
            <person name="Zerillo M.M."/>
            <person name="Van Sluys M.A."/>
            <person name="Camargo L.E."/>
            <person name="Kitajima J.P."/>
        </authorList>
    </citation>
    <scope>NUCLEOTIDE SEQUENCE [LARGE SCALE GENOMIC DNA]</scope>
    <source>
        <strain evidence="6 7">DSM 46306</strain>
    </source>
</reference>
<dbReference type="InterPro" id="IPR050109">
    <property type="entry name" value="HTH-type_TetR-like_transc_reg"/>
</dbReference>
<sequence length="317" mass="33717">MLAGSDAVQDLDSDASLEQVVEDDEAFEEVAAEAVDLLDGEYVAGRTCSTLGNITDQRAPPIDTFVYRLPLMAIPMFPKAGKGQLEENLHSTVQYDYDSAMPNPTRTPRRDATANREAILVAAAAAFTEDIDASLETIAARAGLSRRAIYGHFATRDELLTAVFTRGAARLAALLGPVSHPDARVEIALYGATLWAGVEHIRVSAALAVRGPHRAEVVTALDPARERLRTTVQRGMAAGAIRADLDRETVTRLIENAAVSVLDEATRTGLSDADGHRLVMLAGLSAAGMGWQEAGTLIDGTPELAFEAVQAEGASIR</sequence>
<dbReference type="PANTHER" id="PTHR30055">
    <property type="entry name" value="HTH-TYPE TRANSCRIPTIONAL REGULATOR RUTR"/>
    <property type="match status" value="1"/>
</dbReference>
<gene>
    <name evidence="6" type="ORF">O159_28160</name>
</gene>
<dbReference type="PATRIC" id="fig|1389489.3.peg.2701"/>
<evidence type="ECO:0000259" key="5">
    <source>
        <dbReference type="PROSITE" id="PS50977"/>
    </source>
</evidence>
<dbReference type="InterPro" id="IPR001647">
    <property type="entry name" value="HTH_TetR"/>
</dbReference>
<dbReference type="SUPFAM" id="SSF48498">
    <property type="entry name" value="Tetracyclin repressor-like, C-terminal domain"/>
    <property type="match status" value="1"/>
</dbReference>
<feature type="DNA-binding region" description="H-T-H motif" evidence="4">
    <location>
        <begin position="134"/>
        <end position="153"/>
    </location>
</feature>
<organism evidence="6 7">
    <name type="scientific">Leifsonia xyli subsp. cynodontis DSM 46306</name>
    <dbReference type="NCBI Taxonomy" id="1389489"/>
    <lineage>
        <taxon>Bacteria</taxon>
        <taxon>Bacillati</taxon>
        <taxon>Actinomycetota</taxon>
        <taxon>Actinomycetes</taxon>
        <taxon>Micrococcales</taxon>
        <taxon>Microbacteriaceae</taxon>
        <taxon>Leifsonia</taxon>
    </lineage>
</organism>
<evidence type="ECO:0000256" key="1">
    <source>
        <dbReference type="ARBA" id="ARBA00023015"/>
    </source>
</evidence>
<dbReference type="GO" id="GO:0003700">
    <property type="term" value="F:DNA-binding transcription factor activity"/>
    <property type="evidence" value="ECO:0007669"/>
    <property type="project" value="TreeGrafter"/>
</dbReference>
<dbReference type="InterPro" id="IPR036271">
    <property type="entry name" value="Tet_transcr_reg_TetR-rel_C_sf"/>
</dbReference>
<dbReference type="InterPro" id="IPR009057">
    <property type="entry name" value="Homeodomain-like_sf"/>
</dbReference>
<dbReference type="AlphaFoldDB" id="U3PD41"/>
<protein>
    <recommendedName>
        <fullName evidence="5">HTH tetR-type domain-containing protein</fullName>
    </recommendedName>
</protein>
<dbReference type="SUPFAM" id="SSF46689">
    <property type="entry name" value="Homeodomain-like"/>
    <property type="match status" value="1"/>
</dbReference>
<dbReference type="PROSITE" id="PS50977">
    <property type="entry name" value="HTH_TETR_2"/>
    <property type="match status" value="1"/>
</dbReference>
<dbReference type="Gene3D" id="1.10.357.10">
    <property type="entry name" value="Tetracycline Repressor, domain 2"/>
    <property type="match status" value="1"/>
</dbReference>